<sequence>MSYFQVMLEGENFFIEFDGKEELLGFITTRWVKACNEEQAELKAVELIKNDTHLHNLLRNPEREPAPPMIYLCEMCKVNWFTYLRRKPGAGYSFFPMKLE</sequence>
<gene>
    <name evidence="1" type="ORF">SAMN05216361_3890</name>
</gene>
<evidence type="ECO:0000313" key="1">
    <source>
        <dbReference type="EMBL" id="SHH13057.1"/>
    </source>
</evidence>
<dbReference type="STRING" id="634436.SAMN05216361_3890"/>
<dbReference type="AlphaFoldDB" id="A0A1M5QG51"/>
<name>A0A1M5QG51_9ALTE</name>
<dbReference type="Proteomes" id="UP000184520">
    <property type="component" value="Unassembled WGS sequence"/>
</dbReference>
<accession>A0A1M5QG51</accession>
<proteinExistence type="predicted"/>
<reference evidence="2" key="1">
    <citation type="submission" date="2016-11" db="EMBL/GenBank/DDBJ databases">
        <authorList>
            <person name="Varghese N."/>
            <person name="Submissions S."/>
        </authorList>
    </citation>
    <scope>NUCLEOTIDE SEQUENCE [LARGE SCALE GENOMIC DNA]</scope>
    <source>
        <strain evidence="2">CGMCC 1.8995</strain>
    </source>
</reference>
<organism evidence="1 2">
    <name type="scientific">Marisediminitalea aggregata</name>
    <dbReference type="NCBI Taxonomy" id="634436"/>
    <lineage>
        <taxon>Bacteria</taxon>
        <taxon>Pseudomonadati</taxon>
        <taxon>Pseudomonadota</taxon>
        <taxon>Gammaproteobacteria</taxon>
        <taxon>Alteromonadales</taxon>
        <taxon>Alteromonadaceae</taxon>
        <taxon>Marisediminitalea</taxon>
    </lineage>
</organism>
<keyword evidence="2" id="KW-1185">Reference proteome</keyword>
<dbReference type="OrthoDB" id="6386474at2"/>
<evidence type="ECO:0000313" key="2">
    <source>
        <dbReference type="Proteomes" id="UP000184520"/>
    </source>
</evidence>
<dbReference type="RefSeq" id="WP_073324811.1">
    <property type="nucleotide sequence ID" value="NZ_FQWD01000006.1"/>
</dbReference>
<dbReference type="EMBL" id="FQWD01000006">
    <property type="protein sequence ID" value="SHH13057.1"/>
    <property type="molecule type" value="Genomic_DNA"/>
</dbReference>
<protein>
    <submittedName>
        <fullName evidence="1">Uncharacterized protein</fullName>
    </submittedName>
</protein>